<protein>
    <submittedName>
        <fullName evidence="2">Glucokinase</fullName>
    </submittedName>
</protein>
<evidence type="ECO:0000256" key="1">
    <source>
        <dbReference type="ARBA" id="ARBA00006479"/>
    </source>
</evidence>
<evidence type="ECO:0000313" key="3">
    <source>
        <dbReference type="Proteomes" id="UP000295351"/>
    </source>
</evidence>
<dbReference type="PANTHER" id="PTHR18964">
    <property type="entry name" value="ROK (REPRESSOR, ORF, KINASE) FAMILY"/>
    <property type="match status" value="1"/>
</dbReference>
<evidence type="ECO:0000313" key="2">
    <source>
        <dbReference type="EMBL" id="TCN45996.1"/>
    </source>
</evidence>
<dbReference type="InterPro" id="IPR000600">
    <property type="entry name" value="ROK"/>
</dbReference>
<proteinExistence type="inferred from homology"/>
<dbReference type="AlphaFoldDB" id="A0A4R2CXN7"/>
<dbReference type="SUPFAM" id="SSF53067">
    <property type="entry name" value="Actin-like ATPase domain"/>
    <property type="match status" value="1"/>
</dbReference>
<comment type="similarity">
    <text evidence="1">Belongs to the ROK (NagC/XylR) family.</text>
</comment>
<gene>
    <name evidence="2" type="ORF">EV665_10583</name>
</gene>
<keyword evidence="3" id="KW-1185">Reference proteome</keyword>
<reference evidence="2 3" key="1">
    <citation type="submission" date="2019-03" db="EMBL/GenBank/DDBJ databases">
        <title>Genomic Encyclopedia of Type Strains, Phase IV (KMG-IV): sequencing the most valuable type-strain genomes for metagenomic binning, comparative biology and taxonomic classification.</title>
        <authorList>
            <person name="Goeker M."/>
        </authorList>
    </citation>
    <scope>NUCLEOTIDE SEQUENCE [LARGE SCALE GENOMIC DNA]</scope>
    <source>
        <strain evidence="2 3">DSM 18401</strain>
    </source>
</reference>
<dbReference type="Gene3D" id="3.30.420.40">
    <property type="match status" value="2"/>
</dbReference>
<dbReference type="RefSeq" id="WP_162853025.1">
    <property type="nucleotide sequence ID" value="NZ_BAABEI010000002.1"/>
</dbReference>
<dbReference type="Proteomes" id="UP000295351">
    <property type="component" value="Unassembled WGS sequence"/>
</dbReference>
<keyword evidence="2" id="KW-0418">Kinase</keyword>
<keyword evidence="2" id="KW-0808">Transferase</keyword>
<dbReference type="GO" id="GO:0016301">
    <property type="term" value="F:kinase activity"/>
    <property type="evidence" value="ECO:0007669"/>
    <property type="project" value="UniProtKB-KW"/>
</dbReference>
<accession>A0A4R2CXN7</accession>
<comment type="caution">
    <text evidence="2">The sequence shown here is derived from an EMBL/GenBank/DDBJ whole genome shotgun (WGS) entry which is preliminary data.</text>
</comment>
<dbReference type="PANTHER" id="PTHR18964:SF149">
    <property type="entry name" value="BIFUNCTIONAL UDP-N-ACETYLGLUCOSAMINE 2-EPIMERASE_N-ACETYLMANNOSAMINE KINASE"/>
    <property type="match status" value="1"/>
</dbReference>
<dbReference type="InterPro" id="IPR043129">
    <property type="entry name" value="ATPase_NBD"/>
</dbReference>
<name>A0A4R2CXN7_SHIGR</name>
<sequence>MTRHAIGIDVGGTKTKACIIRLSDGAVVAERTEATLCQNGGGAVLDLVGDLAAAMQDRANAQDLDIAALGICLPELVTRDGEPASAWNFDWRGLDYRARLGAFAPLHIDSDVRAAAFAEGWMGAGRGVDPFVYATISTGLSHSLVIGGAPYEGARGFAIHFSGSDIVAFDGEGRAVRHNLELFAGGKALGERYGALTGRPDASARALFEAEATDPRAAAMVADALLSLASYLGQLVNTLDPAMLVLGGGIGSDPKVTPRLAALTRGFIWAEGARDMPIVPSLIGDTACAIGVAALAARANGTIAEKTISKMERP</sequence>
<dbReference type="Pfam" id="PF00480">
    <property type="entry name" value="ROK"/>
    <property type="match status" value="1"/>
</dbReference>
<dbReference type="EMBL" id="SLVX01000005">
    <property type="protein sequence ID" value="TCN45996.1"/>
    <property type="molecule type" value="Genomic_DNA"/>
</dbReference>
<organism evidence="2 3">
    <name type="scientific">Shinella granuli</name>
    <dbReference type="NCBI Taxonomy" id="323621"/>
    <lineage>
        <taxon>Bacteria</taxon>
        <taxon>Pseudomonadati</taxon>
        <taxon>Pseudomonadota</taxon>
        <taxon>Alphaproteobacteria</taxon>
        <taxon>Hyphomicrobiales</taxon>
        <taxon>Rhizobiaceae</taxon>
        <taxon>Shinella</taxon>
    </lineage>
</organism>